<organism evidence="2 3">
    <name type="scientific">Lautropia dentalis</name>
    <dbReference type="NCBI Taxonomy" id="2490857"/>
    <lineage>
        <taxon>Bacteria</taxon>
        <taxon>Pseudomonadati</taxon>
        <taxon>Pseudomonadota</taxon>
        <taxon>Betaproteobacteria</taxon>
        <taxon>Burkholderiales</taxon>
        <taxon>Burkholderiaceae</taxon>
        <taxon>Lautropia</taxon>
    </lineage>
</organism>
<feature type="domain" description="Schlafen AlbA-2" evidence="1">
    <location>
        <begin position="14"/>
        <end position="129"/>
    </location>
</feature>
<dbReference type="PANTHER" id="PTHR30595:SF6">
    <property type="entry name" value="SCHLAFEN ALBA-2 DOMAIN-CONTAINING PROTEIN"/>
    <property type="match status" value="1"/>
</dbReference>
<dbReference type="InterPro" id="IPR038461">
    <property type="entry name" value="Schlafen_AlbA_2_dom_sf"/>
</dbReference>
<dbReference type="RefSeq" id="WP_125094773.1">
    <property type="nucleotide sequence ID" value="NZ_RRUE01000001.1"/>
</dbReference>
<dbReference type="Pfam" id="PF13749">
    <property type="entry name" value="HATPase_c_4"/>
    <property type="match status" value="1"/>
</dbReference>
<dbReference type="InterPro" id="IPR038475">
    <property type="entry name" value="RecG_C_sf"/>
</dbReference>
<sequence>MRSEDILELVANGENSAVEFKRDDLRPEQLAREIVALANFQGGRVLLGVEDDGTISGIQRPDLEHWVMDTVFSMHVHPLILPFYEEVAMPDGRRVAIVSVTQGTSKPYVLRHNGREDIYIRVGSASRLATREQQARLFESGGLLHAELLPVSGTRLSSLDQARLSDYLVNYAGDDAPPDSEAGWLERLTGLGLMVAQDGSAPVCTIAGLVLFGRWPRHSLRQAGIRWMSFAGPDMDYQAQDDTEIDGPLVPLWSSEPGQGKRLLEHGLVDRVLDRMKPFISRDNNFLTDGTRRESVAFYARDALREAILNALIHRDWTRALEVEIVNYVDRITITSPGALTNSMTLEKMLAGQRSPRNPIITEIMRDYRFVDMRGMGVRRKIVPLTRQWSGRDAEFEATEDFVRVTLPSAPRPA</sequence>
<protein>
    <submittedName>
        <fullName evidence="2">Transcriptional regulator</fullName>
    </submittedName>
</protein>
<dbReference type="AlphaFoldDB" id="A0A426FRT1"/>
<evidence type="ECO:0000313" key="3">
    <source>
        <dbReference type="Proteomes" id="UP000270261"/>
    </source>
</evidence>
<dbReference type="Pfam" id="PF04326">
    <property type="entry name" value="SLFN_AlbA_2"/>
    <property type="match status" value="1"/>
</dbReference>
<accession>A0A426FRT1</accession>
<evidence type="ECO:0000313" key="2">
    <source>
        <dbReference type="EMBL" id="RRN45344.1"/>
    </source>
</evidence>
<evidence type="ECO:0000259" key="1">
    <source>
        <dbReference type="Pfam" id="PF04326"/>
    </source>
</evidence>
<keyword evidence="3" id="KW-1185">Reference proteome</keyword>
<reference evidence="2 3" key="1">
    <citation type="submission" date="2018-11" db="EMBL/GenBank/DDBJ databases">
        <title>Genome sequencing of Lautropia sp. KCOM 2505 (= ChDC F240).</title>
        <authorList>
            <person name="Kook J.-K."/>
            <person name="Park S.-N."/>
            <person name="Lim Y.K."/>
        </authorList>
    </citation>
    <scope>NUCLEOTIDE SEQUENCE [LARGE SCALE GENOMIC DNA]</scope>
    <source>
        <strain evidence="2 3">KCOM 2505</strain>
    </source>
</reference>
<gene>
    <name evidence="2" type="ORF">EHV23_03725</name>
</gene>
<proteinExistence type="predicted"/>
<comment type="caution">
    <text evidence="2">The sequence shown here is derived from an EMBL/GenBank/DDBJ whole genome shotgun (WGS) entry which is preliminary data.</text>
</comment>
<dbReference type="Gene3D" id="3.30.950.30">
    <property type="entry name" value="Schlafen, AAA domain"/>
    <property type="match status" value="1"/>
</dbReference>
<dbReference type="EMBL" id="RRUE01000001">
    <property type="protein sequence ID" value="RRN45344.1"/>
    <property type="molecule type" value="Genomic_DNA"/>
</dbReference>
<dbReference type="Proteomes" id="UP000270261">
    <property type="component" value="Unassembled WGS sequence"/>
</dbReference>
<dbReference type="InterPro" id="IPR007421">
    <property type="entry name" value="Schlafen_AlbA_2_dom"/>
</dbReference>
<dbReference type="PANTHER" id="PTHR30595">
    <property type="entry name" value="GLPR-RELATED TRANSCRIPTIONAL REPRESSOR"/>
    <property type="match status" value="1"/>
</dbReference>
<dbReference type="Gene3D" id="3.30.565.60">
    <property type="match status" value="1"/>
</dbReference>
<dbReference type="OrthoDB" id="9768354at2"/>
<name>A0A426FRT1_9BURK</name>